<name>F2NLR3_MARHT</name>
<proteinExistence type="inferred from homology"/>
<dbReference type="RefSeq" id="WP_013702948.1">
    <property type="nucleotide sequence ID" value="NC_015387.1"/>
</dbReference>
<dbReference type="GO" id="GO:0010181">
    <property type="term" value="F:FMN binding"/>
    <property type="evidence" value="ECO:0007669"/>
    <property type="project" value="UniProtKB-UniRule"/>
</dbReference>
<dbReference type="STRING" id="869210.Marky_0130"/>
<dbReference type="KEGG" id="mhd:Marky_0130"/>
<dbReference type="EC" id="1.7.1.17" evidence="6"/>
<dbReference type="eggNOG" id="COG1182">
    <property type="taxonomic scope" value="Bacteria"/>
</dbReference>
<gene>
    <name evidence="6" type="primary">azoR</name>
    <name evidence="8" type="ordered locus">Marky_0130</name>
</gene>
<dbReference type="GO" id="GO:0016652">
    <property type="term" value="F:oxidoreductase activity, acting on NAD(P)H as acceptor"/>
    <property type="evidence" value="ECO:0007669"/>
    <property type="project" value="UniProtKB-UniRule"/>
</dbReference>
<dbReference type="AlphaFoldDB" id="F2NLR3"/>
<dbReference type="EC" id="1.6.5.-" evidence="6"/>
<evidence type="ECO:0000256" key="4">
    <source>
        <dbReference type="ARBA" id="ARBA00023027"/>
    </source>
</evidence>
<evidence type="ECO:0000256" key="6">
    <source>
        <dbReference type="HAMAP-Rule" id="MF_01216"/>
    </source>
</evidence>
<accession>F2NLR3</accession>
<evidence type="ECO:0000256" key="2">
    <source>
        <dbReference type="ARBA" id="ARBA00022643"/>
    </source>
</evidence>
<dbReference type="Gene3D" id="3.40.50.360">
    <property type="match status" value="1"/>
</dbReference>
<evidence type="ECO:0000259" key="7">
    <source>
        <dbReference type="Pfam" id="PF02525"/>
    </source>
</evidence>
<dbReference type="HAMAP" id="MF_01216">
    <property type="entry name" value="Azoreductase_type1"/>
    <property type="match status" value="1"/>
</dbReference>
<dbReference type="InterPro" id="IPR003680">
    <property type="entry name" value="Flavodoxin_fold"/>
</dbReference>
<dbReference type="InterPro" id="IPR029039">
    <property type="entry name" value="Flavoprotein-like_sf"/>
</dbReference>
<feature type="binding site" evidence="6">
    <location>
        <begin position="99"/>
        <end position="102"/>
    </location>
    <ligand>
        <name>FMN</name>
        <dbReference type="ChEBI" id="CHEBI:58210"/>
    </ligand>
</feature>
<keyword evidence="1 6" id="KW-0285">Flavoprotein</keyword>
<comment type="catalytic activity">
    <reaction evidence="5">
        <text>N,N-dimethyl-1,4-phenylenediamine + anthranilate + 2 NAD(+) = 2-(4-dimethylaminophenyl)diazenylbenzoate + 2 NADH + 2 H(+)</text>
        <dbReference type="Rhea" id="RHEA:55872"/>
        <dbReference type="ChEBI" id="CHEBI:15378"/>
        <dbReference type="ChEBI" id="CHEBI:15783"/>
        <dbReference type="ChEBI" id="CHEBI:16567"/>
        <dbReference type="ChEBI" id="CHEBI:57540"/>
        <dbReference type="ChEBI" id="CHEBI:57945"/>
        <dbReference type="ChEBI" id="CHEBI:71579"/>
        <dbReference type="EC" id="1.7.1.17"/>
    </reaction>
    <physiologicalReaction direction="right-to-left" evidence="5">
        <dbReference type="Rhea" id="RHEA:55874"/>
    </physiologicalReaction>
</comment>
<feature type="binding site" evidence="6">
    <location>
        <begin position="17"/>
        <end position="19"/>
    </location>
    <ligand>
        <name>FMN</name>
        <dbReference type="ChEBI" id="CHEBI:58210"/>
    </ligand>
</feature>
<dbReference type="Proteomes" id="UP000007030">
    <property type="component" value="Chromosome"/>
</dbReference>
<keyword evidence="3 6" id="KW-0560">Oxidoreductase</keyword>
<comment type="caution">
    <text evidence="6">Lacks conserved residue(s) required for the propagation of feature annotation.</text>
</comment>
<evidence type="ECO:0000256" key="1">
    <source>
        <dbReference type="ARBA" id="ARBA00022630"/>
    </source>
</evidence>
<comment type="similarity">
    <text evidence="6">Belongs to the azoreductase type 1 family.</text>
</comment>
<dbReference type="GO" id="GO:0009055">
    <property type="term" value="F:electron transfer activity"/>
    <property type="evidence" value="ECO:0007669"/>
    <property type="project" value="UniProtKB-UniRule"/>
</dbReference>
<feature type="domain" description="Flavodoxin-like fold" evidence="7">
    <location>
        <begin position="3"/>
        <end position="203"/>
    </location>
</feature>
<keyword evidence="4 6" id="KW-0520">NAD</keyword>
<dbReference type="GO" id="GO:0016655">
    <property type="term" value="F:oxidoreductase activity, acting on NAD(P)H, quinone or similar compound as acceptor"/>
    <property type="evidence" value="ECO:0007669"/>
    <property type="project" value="InterPro"/>
</dbReference>
<evidence type="ECO:0000313" key="9">
    <source>
        <dbReference type="Proteomes" id="UP000007030"/>
    </source>
</evidence>
<keyword evidence="9" id="KW-1185">Reference proteome</keyword>
<dbReference type="SUPFAM" id="SSF52218">
    <property type="entry name" value="Flavoproteins"/>
    <property type="match status" value="1"/>
</dbReference>
<dbReference type="HOGENOM" id="CLU_088964_3_1_0"/>
<dbReference type="PANTHER" id="PTHR43741:SF7">
    <property type="entry name" value="FMN-DEPENDENT NADH:QUINONE OXIDOREDUCTASE"/>
    <property type="match status" value="1"/>
</dbReference>
<dbReference type="OrthoDB" id="9805013at2"/>
<keyword evidence="2 6" id="KW-0288">FMN</keyword>
<dbReference type="EMBL" id="CP002630">
    <property type="protein sequence ID" value="AEB10893.1"/>
    <property type="molecule type" value="Genomic_DNA"/>
</dbReference>
<reference evidence="8 9" key="1">
    <citation type="journal article" date="2012" name="Stand. Genomic Sci.">
        <title>Complete genome sequence of the aerobic, heterotroph Marinithermus hydrothermalis type strain (T1(T)) from a deep-sea hydrothermal vent chimney.</title>
        <authorList>
            <person name="Copeland A."/>
            <person name="Gu W."/>
            <person name="Yasawong M."/>
            <person name="Lapidus A."/>
            <person name="Lucas S."/>
            <person name="Deshpande S."/>
            <person name="Pagani I."/>
            <person name="Tapia R."/>
            <person name="Cheng J.F."/>
            <person name="Goodwin L.A."/>
            <person name="Pitluck S."/>
            <person name="Liolios K."/>
            <person name="Ivanova N."/>
            <person name="Mavromatis K."/>
            <person name="Mikhailova N."/>
            <person name="Pati A."/>
            <person name="Chen A."/>
            <person name="Palaniappan K."/>
            <person name="Land M."/>
            <person name="Pan C."/>
            <person name="Brambilla E.M."/>
            <person name="Rohde M."/>
            <person name="Tindall B.J."/>
            <person name="Sikorski J."/>
            <person name="Goker M."/>
            <person name="Detter J.C."/>
            <person name="Bristow J."/>
            <person name="Eisen J.A."/>
            <person name="Markowitz V."/>
            <person name="Hugenholtz P."/>
            <person name="Kyrpides N.C."/>
            <person name="Klenk H.P."/>
            <person name="Woyke T."/>
        </authorList>
    </citation>
    <scope>NUCLEOTIDE SEQUENCE [LARGE SCALE GENOMIC DNA]</scope>
    <source>
        <strain evidence="9">DSM 14884 / JCM 11576 / T1</strain>
    </source>
</reference>
<organism evidence="8 9">
    <name type="scientific">Marinithermus hydrothermalis (strain DSM 14884 / JCM 11576 / T1)</name>
    <dbReference type="NCBI Taxonomy" id="869210"/>
    <lineage>
        <taxon>Bacteria</taxon>
        <taxon>Thermotogati</taxon>
        <taxon>Deinococcota</taxon>
        <taxon>Deinococci</taxon>
        <taxon>Thermales</taxon>
        <taxon>Thermaceae</taxon>
        <taxon>Marinithermus</taxon>
    </lineage>
</organism>
<comment type="catalytic activity">
    <reaction evidence="6">
        <text>2 a quinone + NADH + H(+) = 2 a 1,4-benzosemiquinone + NAD(+)</text>
        <dbReference type="Rhea" id="RHEA:65952"/>
        <dbReference type="ChEBI" id="CHEBI:15378"/>
        <dbReference type="ChEBI" id="CHEBI:57540"/>
        <dbReference type="ChEBI" id="CHEBI:57945"/>
        <dbReference type="ChEBI" id="CHEBI:132124"/>
        <dbReference type="ChEBI" id="CHEBI:134225"/>
    </reaction>
</comment>
<comment type="function">
    <text evidence="6">Also exhibits azoreductase activity. Catalyzes the reductive cleavage of the azo bond in aromatic azo compounds to the corresponding amines.</text>
</comment>
<dbReference type="InterPro" id="IPR023048">
    <property type="entry name" value="NADH:quinone_OxRdtase_FMN_depd"/>
</dbReference>
<protein>
    <recommendedName>
        <fullName evidence="6">FMN dependent NADH:quinone oxidoreductase</fullName>
        <ecNumber evidence="6">1.6.5.-</ecNumber>
    </recommendedName>
    <alternativeName>
        <fullName evidence="6">Azo-dye reductase</fullName>
    </alternativeName>
    <alternativeName>
        <fullName evidence="6">FMN-dependent NADH-azo compound oxidoreductase</fullName>
    </alternativeName>
    <alternativeName>
        <fullName evidence="6">FMN-dependent NADH-azoreductase</fullName>
        <ecNumber evidence="6">1.7.1.17</ecNumber>
    </alternativeName>
</protein>
<dbReference type="Pfam" id="PF02525">
    <property type="entry name" value="Flavodoxin_2"/>
    <property type="match status" value="1"/>
</dbReference>
<dbReference type="PANTHER" id="PTHR43741">
    <property type="entry name" value="FMN-DEPENDENT NADH-AZOREDUCTASE 1"/>
    <property type="match status" value="1"/>
</dbReference>
<evidence type="ECO:0000313" key="8">
    <source>
        <dbReference type="EMBL" id="AEB10893.1"/>
    </source>
</evidence>
<dbReference type="NCBIfam" id="NF010075">
    <property type="entry name" value="PRK13556.1"/>
    <property type="match status" value="1"/>
</dbReference>
<sequence length="214" mass="23507">MRNVLYVKANPKPLDQSVSLQLGQRFLEAYRTANPNAQITELDLYATHLPLLDADVFNAWNKLAQNTPLTETEAAKTARLNELVEEFLASDLIVFAAPMWNFGYPPLLKAYMDAVIVAGKTFRYTESGFEGLAKGKTAVILEARGGVYSTPPMNAFEHTQSYLRAALNFIGITDVHTVIAEGMNQHPDRAQSIIQEALDQAAALARKLAEPVGA</sequence>
<comment type="cofactor">
    <cofactor evidence="6">
        <name>FMN</name>
        <dbReference type="ChEBI" id="CHEBI:58210"/>
    </cofactor>
    <text evidence="6">Binds 1 FMN per subunit.</text>
</comment>
<comment type="function">
    <text evidence="6">Quinone reductase that provides resistance to thiol-specific stress caused by electrophilic quinones.</text>
</comment>
<evidence type="ECO:0000256" key="3">
    <source>
        <dbReference type="ARBA" id="ARBA00023002"/>
    </source>
</evidence>
<comment type="subunit">
    <text evidence="6">Homodimer.</text>
</comment>
<dbReference type="InterPro" id="IPR050104">
    <property type="entry name" value="FMN-dep_NADH:Q_OxRdtase_AzoR1"/>
</dbReference>
<evidence type="ECO:0000256" key="5">
    <source>
        <dbReference type="ARBA" id="ARBA00048542"/>
    </source>
</evidence>